<dbReference type="InterPro" id="IPR000086">
    <property type="entry name" value="NUDIX_hydrolase_dom"/>
</dbReference>
<gene>
    <name evidence="8" type="ORF">GCM10023320_30670</name>
</gene>
<sequence>MPSAPVVPRPAATVLLVRDHPRPRRGRSPLQVFLQRRVAGMPFAGGMTVFPGGGVDASDRPDPDRWAGPEPRWWAERFGVDTDLAGALVHAAVRETFEECGVLLAGPGTPAGLQRYRAEVVARRRTFAEVLAATGLVLRADLLHPWARWITPRDSPRRYDTAFFVALVPDGQEADAHTTEAVEALWWHPDEALERWEEDEMQLMAPTARTLQEIAGLGGSAAVLAAAAERTIRPITPTVRREGSRLVAVLPDETEVPAAGFRGRPA</sequence>
<dbReference type="InterPro" id="IPR039121">
    <property type="entry name" value="NUDT19"/>
</dbReference>
<keyword evidence="3" id="KW-0479">Metal-binding</keyword>
<dbReference type="SUPFAM" id="SSF55811">
    <property type="entry name" value="Nudix"/>
    <property type="match status" value="1"/>
</dbReference>
<dbReference type="PANTHER" id="PTHR12318:SF0">
    <property type="entry name" value="ACYL-COENZYME A DIPHOSPHATASE NUDT19"/>
    <property type="match status" value="1"/>
</dbReference>
<evidence type="ECO:0000256" key="5">
    <source>
        <dbReference type="ARBA" id="ARBA00022842"/>
    </source>
</evidence>
<evidence type="ECO:0000256" key="6">
    <source>
        <dbReference type="ARBA" id="ARBA00023211"/>
    </source>
</evidence>
<dbReference type="Gene3D" id="3.90.79.10">
    <property type="entry name" value="Nucleoside Triphosphate Pyrophosphohydrolase"/>
    <property type="match status" value="1"/>
</dbReference>
<name>A0ABP9NIX3_9PSEU</name>
<dbReference type="RefSeq" id="WP_345605731.1">
    <property type="nucleotide sequence ID" value="NZ_BAABJO010000010.1"/>
</dbReference>
<comment type="cofactor">
    <cofactor evidence="1">
        <name>Mn(2+)</name>
        <dbReference type="ChEBI" id="CHEBI:29035"/>
    </cofactor>
</comment>
<keyword evidence="6" id="KW-0464">Manganese</keyword>
<proteinExistence type="predicted"/>
<organism evidence="8 9">
    <name type="scientific">Pseudonocardia adelaidensis</name>
    <dbReference type="NCBI Taxonomy" id="648754"/>
    <lineage>
        <taxon>Bacteria</taxon>
        <taxon>Bacillati</taxon>
        <taxon>Actinomycetota</taxon>
        <taxon>Actinomycetes</taxon>
        <taxon>Pseudonocardiales</taxon>
        <taxon>Pseudonocardiaceae</taxon>
        <taxon>Pseudonocardia</taxon>
    </lineage>
</organism>
<dbReference type="InterPro" id="IPR015797">
    <property type="entry name" value="NUDIX_hydrolase-like_dom_sf"/>
</dbReference>
<evidence type="ECO:0000256" key="4">
    <source>
        <dbReference type="ARBA" id="ARBA00022801"/>
    </source>
</evidence>
<comment type="cofactor">
    <cofactor evidence="2">
        <name>Mg(2+)</name>
        <dbReference type="ChEBI" id="CHEBI:18420"/>
    </cofactor>
</comment>
<evidence type="ECO:0000313" key="8">
    <source>
        <dbReference type="EMBL" id="GAA5121605.1"/>
    </source>
</evidence>
<evidence type="ECO:0000259" key="7">
    <source>
        <dbReference type="PROSITE" id="PS51462"/>
    </source>
</evidence>
<dbReference type="PANTHER" id="PTHR12318">
    <property type="entry name" value="TESTOSTERONE-REGULATED PROTEIN RP2"/>
    <property type="match status" value="1"/>
</dbReference>
<dbReference type="CDD" id="cd18870">
    <property type="entry name" value="NUDIX_AcylCoAdiphos_Nudt19"/>
    <property type="match status" value="1"/>
</dbReference>
<keyword evidence="4" id="KW-0378">Hydrolase</keyword>
<reference evidence="9" key="1">
    <citation type="journal article" date="2019" name="Int. J. Syst. Evol. Microbiol.">
        <title>The Global Catalogue of Microorganisms (GCM) 10K type strain sequencing project: providing services to taxonomists for standard genome sequencing and annotation.</title>
        <authorList>
            <consortium name="The Broad Institute Genomics Platform"/>
            <consortium name="The Broad Institute Genome Sequencing Center for Infectious Disease"/>
            <person name="Wu L."/>
            <person name="Ma J."/>
        </authorList>
    </citation>
    <scope>NUCLEOTIDE SEQUENCE [LARGE SCALE GENOMIC DNA]</scope>
    <source>
        <strain evidence="9">JCM 18302</strain>
    </source>
</reference>
<evidence type="ECO:0000256" key="3">
    <source>
        <dbReference type="ARBA" id="ARBA00022723"/>
    </source>
</evidence>
<keyword evidence="5" id="KW-0460">Magnesium</keyword>
<evidence type="ECO:0000256" key="2">
    <source>
        <dbReference type="ARBA" id="ARBA00001946"/>
    </source>
</evidence>
<dbReference type="Proteomes" id="UP001500804">
    <property type="component" value="Unassembled WGS sequence"/>
</dbReference>
<evidence type="ECO:0000313" key="9">
    <source>
        <dbReference type="Proteomes" id="UP001500804"/>
    </source>
</evidence>
<dbReference type="EMBL" id="BAABJO010000010">
    <property type="protein sequence ID" value="GAA5121605.1"/>
    <property type="molecule type" value="Genomic_DNA"/>
</dbReference>
<feature type="domain" description="Nudix hydrolase" evidence="7">
    <location>
        <begin position="7"/>
        <end position="210"/>
    </location>
</feature>
<comment type="caution">
    <text evidence="8">The sequence shown here is derived from an EMBL/GenBank/DDBJ whole genome shotgun (WGS) entry which is preliminary data.</text>
</comment>
<protein>
    <submittedName>
        <fullName evidence="8">NUDIX domain-containing protein</fullName>
    </submittedName>
</protein>
<evidence type="ECO:0000256" key="1">
    <source>
        <dbReference type="ARBA" id="ARBA00001936"/>
    </source>
</evidence>
<accession>A0ABP9NIX3</accession>
<dbReference type="PROSITE" id="PS51462">
    <property type="entry name" value="NUDIX"/>
    <property type="match status" value="1"/>
</dbReference>
<keyword evidence="9" id="KW-1185">Reference proteome</keyword>